<name>A0AA46AKH6_9CLOT</name>
<keyword evidence="3 6" id="KW-0238">DNA-binding</keyword>
<evidence type="ECO:0000256" key="1">
    <source>
        <dbReference type="ARBA" id="ARBA00022491"/>
    </source>
</evidence>
<keyword evidence="4" id="KW-0804">Transcription</keyword>
<evidence type="ECO:0000256" key="4">
    <source>
        <dbReference type="ARBA" id="ARBA00023163"/>
    </source>
</evidence>
<dbReference type="SUPFAM" id="SSF46955">
    <property type="entry name" value="Putative DNA-binding domain"/>
    <property type="match status" value="1"/>
</dbReference>
<dbReference type="InterPro" id="IPR009061">
    <property type="entry name" value="DNA-bd_dom_put_sf"/>
</dbReference>
<dbReference type="Pfam" id="PF13411">
    <property type="entry name" value="MerR_1"/>
    <property type="match status" value="1"/>
</dbReference>
<evidence type="ECO:0000313" key="6">
    <source>
        <dbReference type="EMBL" id="SMP70783.1"/>
    </source>
</evidence>
<evidence type="ECO:0000256" key="2">
    <source>
        <dbReference type="ARBA" id="ARBA00023015"/>
    </source>
</evidence>
<dbReference type="PROSITE" id="PS50937">
    <property type="entry name" value="HTH_MERR_2"/>
    <property type="match status" value="1"/>
</dbReference>
<dbReference type="InterPro" id="IPR000551">
    <property type="entry name" value="MerR-type_HTH_dom"/>
</dbReference>
<gene>
    <name evidence="6" type="ORF">SAMN06296020_12119</name>
</gene>
<protein>
    <submittedName>
        <fullName evidence="6">DNA-binding transcriptional regulator, MerR family</fullName>
    </submittedName>
</protein>
<dbReference type="InterPro" id="IPR047057">
    <property type="entry name" value="MerR_fam"/>
</dbReference>
<dbReference type="RefSeq" id="WP_283410769.1">
    <property type="nucleotide sequence ID" value="NZ_FXUF01000021.1"/>
</dbReference>
<dbReference type="PANTHER" id="PTHR30204:SF69">
    <property type="entry name" value="MERR-FAMILY TRANSCRIPTIONAL REGULATOR"/>
    <property type="match status" value="1"/>
</dbReference>
<dbReference type="SMART" id="SM00422">
    <property type="entry name" value="HTH_MERR"/>
    <property type="match status" value="1"/>
</dbReference>
<evidence type="ECO:0000313" key="7">
    <source>
        <dbReference type="Proteomes" id="UP001158066"/>
    </source>
</evidence>
<organism evidence="6 7">
    <name type="scientific">Anoxynatronum buryatiense</name>
    <dbReference type="NCBI Taxonomy" id="489973"/>
    <lineage>
        <taxon>Bacteria</taxon>
        <taxon>Bacillati</taxon>
        <taxon>Bacillota</taxon>
        <taxon>Clostridia</taxon>
        <taxon>Eubacteriales</taxon>
        <taxon>Clostridiaceae</taxon>
        <taxon>Anoxynatronum</taxon>
    </lineage>
</organism>
<dbReference type="AlphaFoldDB" id="A0AA46AKH6"/>
<evidence type="ECO:0000256" key="3">
    <source>
        <dbReference type="ARBA" id="ARBA00023125"/>
    </source>
</evidence>
<dbReference type="EMBL" id="FXUF01000021">
    <property type="protein sequence ID" value="SMP70783.1"/>
    <property type="molecule type" value="Genomic_DNA"/>
</dbReference>
<evidence type="ECO:0000259" key="5">
    <source>
        <dbReference type="PROSITE" id="PS50937"/>
    </source>
</evidence>
<dbReference type="CDD" id="cd01107">
    <property type="entry name" value="HTH_BmrR"/>
    <property type="match status" value="1"/>
</dbReference>
<proteinExistence type="predicted"/>
<reference evidence="6" key="1">
    <citation type="submission" date="2017-05" db="EMBL/GenBank/DDBJ databases">
        <authorList>
            <person name="Varghese N."/>
            <person name="Submissions S."/>
        </authorList>
    </citation>
    <scope>NUCLEOTIDE SEQUENCE</scope>
    <source>
        <strain evidence="6">Su22</strain>
    </source>
</reference>
<comment type="caution">
    <text evidence="6">The sequence shown here is derived from an EMBL/GenBank/DDBJ whole genome shotgun (WGS) entry which is preliminary data.</text>
</comment>
<dbReference type="GO" id="GO:0003677">
    <property type="term" value="F:DNA binding"/>
    <property type="evidence" value="ECO:0007669"/>
    <property type="project" value="UniProtKB-KW"/>
</dbReference>
<feature type="domain" description="HTH merR-type" evidence="5">
    <location>
        <begin position="3"/>
        <end position="73"/>
    </location>
</feature>
<dbReference type="Proteomes" id="UP001158066">
    <property type="component" value="Unassembled WGS sequence"/>
</dbReference>
<dbReference type="GO" id="GO:0003700">
    <property type="term" value="F:DNA-binding transcription factor activity"/>
    <property type="evidence" value="ECO:0007669"/>
    <property type="project" value="InterPro"/>
</dbReference>
<dbReference type="Gene3D" id="1.10.1660.10">
    <property type="match status" value="1"/>
</dbReference>
<sequence>MNRLRIGEMATMNCVTVQTLRHYDQIGLLEPAYVDEETGYRYYDIRQSAKLDLIQYFKSMGMSLDKIKEKFDKKDAMVIRDTLREHQSWLEEQIQDYQLKHRAAERCVHNLDRYLRVSQKGAINLQHIPERKIFCHDSGIDLYSNTLDTYEIMIRQLKQQAILQHVPMVYFCNVGTVVRYEDLMADRFVSTETFLFMDEGLIPGELLETVAGGHYLCAYCCAFEEEWDCAQRLFQAVKEQRYAIDGHYLCEVVTELPLFRQEERNMFIKLQIKVKTP</sequence>
<dbReference type="PANTHER" id="PTHR30204">
    <property type="entry name" value="REDOX-CYCLING DRUG-SENSING TRANSCRIPTIONAL ACTIVATOR SOXR"/>
    <property type="match status" value="1"/>
</dbReference>
<keyword evidence="7" id="KW-1185">Reference proteome</keyword>
<keyword evidence="1" id="KW-0678">Repressor</keyword>
<accession>A0AA46AKH6</accession>
<keyword evidence="2" id="KW-0805">Transcription regulation</keyword>